<keyword evidence="3" id="KW-1185">Reference proteome</keyword>
<feature type="compositionally biased region" description="Basic and acidic residues" evidence="1">
    <location>
        <begin position="84"/>
        <end position="95"/>
    </location>
</feature>
<comment type="caution">
    <text evidence="2">The sequence shown here is derived from an EMBL/GenBank/DDBJ whole genome shotgun (WGS) entry which is preliminary data.</text>
</comment>
<evidence type="ECO:0000313" key="3">
    <source>
        <dbReference type="Proteomes" id="UP001456524"/>
    </source>
</evidence>
<feature type="region of interest" description="Disordered" evidence="1">
    <location>
        <begin position="1"/>
        <end position="25"/>
    </location>
</feature>
<dbReference type="Proteomes" id="UP001456524">
    <property type="component" value="Unassembled WGS sequence"/>
</dbReference>
<gene>
    <name evidence="2" type="ORF">IWX90DRAFT_431012</name>
</gene>
<accession>A0ABR1XX33</accession>
<reference evidence="2 3" key="1">
    <citation type="journal article" date="2022" name="G3 (Bethesda)">
        <title>Enemy or ally: a genomic approach to elucidate the lifestyle of Phyllosticta citrichinaensis.</title>
        <authorList>
            <person name="Buijs V.A."/>
            <person name="Groenewald J.Z."/>
            <person name="Haridas S."/>
            <person name="LaButti K.M."/>
            <person name="Lipzen A."/>
            <person name="Martin F.M."/>
            <person name="Barry K."/>
            <person name="Grigoriev I.V."/>
            <person name="Crous P.W."/>
            <person name="Seidl M.F."/>
        </authorList>
    </citation>
    <scope>NUCLEOTIDE SEQUENCE [LARGE SCALE GENOMIC DNA]</scope>
    <source>
        <strain evidence="2 3">CBS 129764</strain>
    </source>
</reference>
<evidence type="ECO:0000313" key="2">
    <source>
        <dbReference type="EMBL" id="KAK8169862.1"/>
    </source>
</evidence>
<dbReference type="EMBL" id="JBBWUH010000004">
    <property type="protein sequence ID" value="KAK8169862.1"/>
    <property type="molecule type" value="Genomic_DNA"/>
</dbReference>
<proteinExistence type="predicted"/>
<feature type="compositionally biased region" description="Basic and acidic residues" evidence="1">
    <location>
        <begin position="102"/>
        <end position="172"/>
    </location>
</feature>
<organism evidence="2 3">
    <name type="scientific">Phyllosticta citrichinensis</name>
    <dbReference type="NCBI Taxonomy" id="1130410"/>
    <lineage>
        <taxon>Eukaryota</taxon>
        <taxon>Fungi</taxon>
        <taxon>Dikarya</taxon>
        <taxon>Ascomycota</taxon>
        <taxon>Pezizomycotina</taxon>
        <taxon>Dothideomycetes</taxon>
        <taxon>Dothideomycetes incertae sedis</taxon>
        <taxon>Botryosphaeriales</taxon>
        <taxon>Phyllostictaceae</taxon>
        <taxon>Phyllosticta</taxon>
    </lineage>
</organism>
<feature type="region of interest" description="Disordered" evidence="1">
    <location>
        <begin position="58"/>
        <end position="172"/>
    </location>
</feature>
<protein>
    <submittedName>
        <fullName evidence="2">Uncharacterized protein</fullName>
    </submittedName>
</protein>
<evidence type="ECO:0000256" key="1">
    <source>
        <dbReference type="SAM" id="MobiDB-lite"/>
    </source>
</evidence>
<sequence>MGLWRGRAAPNSRFHFQGQSPRMGCRGRCPSGVRLNCSGMFPEEMGYRGGVGVDVEGEGRSRKKLLSGSPRLDRTPRRFQGRIRGWELGDAKERGVTSPAASRDESKDGIWGMERERERGGGTRLGMWRERTEREREERRRAEERERREGERREEREREKGERERKKIQEGC</sequence>
<name>A0ABR1XX33_9PEZI</name>